<keyword evidence="1" id="KW-0472">Membrane</keyword>
<dbReference type="RefSeq" id="WP_379714791.1">
    <property type="nucleotide sequence ID" value="NZ_JBHTBS010000010.1"/>
</dbReference>
<evidence type="ECO:0000256" key="1">
    <source>
        <dbReference type="SAM" id="Phobius"/>
    </source>
</evidence>
<proteinExistence type="predicted"/>
<organism evidence="2 3">
    <name type="scientific">Haloferula chungangensis</name>
    <dbReference type="NCBI Taxonomy" id="1048331"/>
    <lineage>
        <taxon>Bacteria</taxon>
        <taxon>Pseudomonadati</taxon>
        <taxon>Verrucomicrobiota</taxon>
        <taxon>Verrucomicrobiia</taxon>
        <taxon>Verrucomicrobiales</taxon>
        <taxon>Verrucomicrobiaceae</taxon>
        <taxon>Haloferula</taxon>
    </lineage>
</organism>
<dbReference type="EMBL" id="JBHTBS010000010">
    <property type="protein sequence ID" value="MFC7338863.1"/>
    <property type="molecule type" value="Genomic_DNA"/>
</dbReference>
<dbReference type="Proteomes" id="UP001596472">
    <property type="component" value="Unassembled WGS sequence"/>
</dbReference>
<evidence type="ECO:0000313" key="3">
    <source>
        <dbReference type="Proteomes" id="UP001596472"/>
    </source>
</evidence>
<comment type="caution">
    <text evidence="2">The sequence shown here is derived from an EMBL/GenBank/DDBJ whole genome shotgun (WGS) entry which is preliminary data.</text>
</comment>
<keyword evidence="3" id="KW-1185">Reference proteome</keyword>
<accession>A0ABW2LBU1</accession>
<reference evidence="3" key="1">
    <citation type="journal article" date="2019" name="Int. J. Syst. Evol. Microbiol.">
        <title>The Global Catalogue of Microorganisms (GCM) 10K type strain sequencing project: providing services to taxonomists for standard genome sequencing and annotation.</title>
        <authorList>
            <consortium name="The Broad Institute Genomics Platform"/>
            <consortium name="The Broad Institute Genome Sequencing Center for Infectious Disease"/>
            <person name="Wu L."/>
            <person name="Ma J."/>
        </authorList>
    </citation>
    <scope>NUCLEOTIDE SEQUENCE [LARGE SCALE GENOMIC DNA]</scope>
    <source>
        <strain evidence="3">CGMCC 4.1467</strain>
    </source>
</reference>
<sequence length="248" mass="27111">MFRARSKLQRQDQESGLVFSWRVSLTSKASLVLAVLLVGLVSVGLATLVRVRGAQELPREKQRASLVLVPSEGGGHWLEALAIEAGPYPFPWNPAADPAYAALRGQALREAGRDRIPYQSKPLPLELSLGAPPERTKAEMGYFPPLPEVSKKRVFEQARETTLGARVIRSGKGPSLQLPRLPLAAKDAVAASGRRFLVGYQSDGRVREVTPLSPEDTPADLVGWLGRARVRDHQDKDGWLVVESTVEP</sequence>
<keyword evidence="1" id="KW-1133">Transmembrane helix</keyword>
<name>A0ABW2LBU1_9BACT</name>
<protein>
    <submittedName>
        <fullName evidence="2">Uncharacterized protein</fullName>
    </submittedName>
</protein>
<keyword evidence="1" id="KW-0812">Transmembrane</keyword>
<gene>
    <name evidence="2" type="ORF">ACFQY0_16830</name>
</gene>
<evidence type="ECO:0000313" key="2">
    <source>
        <dbReference type="EMBL" id="MFC7338863.1"/>
    </source>
</evidence>
<feature type="transmembrane region" description="Helical" evidence="1">
    <location>
        <begin position="29"/>
        <end position="51"/>
    </location>
</feature>